<keyword evidence="17" id="KW-1185">Reference proteome</keyword>
<comment type="catalytic activity">
    <reaction evidence="13 14">
        <text>L-lysyl-tRNA(Lys) + a 1,2-diacyl-sn-glycero-3-phospho-(1'-sn-glycerol) = a 1,2-diacyl-sn-glycero-3-phospho-1'-(3'-O-L-lysyl)-sn-glycerol + tRNA(Lys)</text>
        <dbReference type="Rhea" id="RHEA:10668"/>
        <dbReference type="Rhea" id="RHEA-COMP:9696"/>
        <dbReference type="Rhea" id="RHEA-COMP:9697"/>
        <dbReference type="ChEBI" id="CHEBI:64716"/>
        <dbReference type="ChEBI" id="CHEBI:75792"/>
        <dbReference type="ChEBI" id="CHEBI:78442"/>
        <dbReference type="ChEBI" id="CHEBI:78529"/>
        <dbReference type="EC" id="2.3.2.3"/>
    </reaction>
</comment>
<comment type="subcellular location">
    <subcellularLocation>
        <location evidence="1 14">Cell membrane</location>
        <topology evidence="1 14">Multi-pass membrane protein</topology>
    </subcellularLocation>
</comment>
<reference evidence="16 17" key="1">
    <citation type="submission" date="2011-08" db="EMBL/GenBank/DDBJ databases">
        <title>The Genome Sequence of Oribacterium sp. ACB7.</title>
        <authorList>
            <consortium name="The Broad Institute Genome Sequencing Platform"/>
            <person name="Earl A."/>
            <person name="Ward D."/>
            <person name="Feldgarden M."/>
            <person name="Gevers D."/>
            <person name="Sizova M."/>
            <person name="Hazen A."/>
            <person name="Epstein S."/>
            <person name="Young S.K."/>
            <person name="Zeng Q."/>
            <person name="Gargeya S."/>
            <person name="Fitzgerald M."/>
            <person name="Haas B."/>
            <person name="Abouelleil A."/>
            <person name="Alvarado L."/>
            <person name="Arachchi H.M."/>
            <person name="Berlin A."/>
            <person name="Brown A."/>
            <person name="Chapman S.B."/>
            <person name="Chen Z."/>
            <person name="Dunbar C."/>
            <person name="Freedman E."/>
            <person name="Gearin G."/>
            <person name="Gellesch M."/>
            <person name="Goldberg J."/>
            <person name="Griggs A."/>
            <person name="Gujja S."/>
            <person name="Heiman D."/>
            <person name="Howarth C."/>
            <person name="Larson L."/>
            <person name="Lui A."/>
            <person name="MacDonald P.J.P."/>
            <person name="Montmayeur A."/>
            <person name="Murphy C."/>
            <person name="Neiman D."/>
            <person name="Pearson M."/>
            <person name="Priest M."/>
            <person name="Roberts A."/>
            <person name="Saif S."/>
            <person name="Shea T."/>
            <person name="Shenoy N."/>
            <person name="Sisk P."/>
            <person name="Stolte C."/>
            <person name="Sykes S."/>
            <person name="Wortman J."/>
            <person name="Nusbaum C."/>
            <person name="Birren B."/>
        </authorList>
    </citation>
    <scope>NUCLEOTIDE SEQUENCE [LARGE SCALE GENOMIC DNA]</scope>
    <source>
        <strain evidence="16 17">ACB7</strain>
    </source>
</reference>
<comment type="function">
    <text evidence="14">Catalyzes the transfer of a lysyl group from L-lysyl-tRNA(Lys) to membrane-bound phosphatidylglycerol (PG), which produces lysylphosphatidylglycerol (LPG), a major component of the bacterial membrane with a positive net charge. LPG synthesis contributes to bacterial virulence as it is involved in the resistance mechanism against cationic antimicrobial peptides (CAMP) produces by the host's immune system (defensins, cathelicidins) and by the competing microorganisms.</text>
</comment>
<evidence type="ECO:0000313" key="17">
    <source>
        <dbReference type="Proteomes" id="UP000003527"/>
    </source>
</evidence>
<evidence type="ECO:0000256" key="7">
    <source>
        <dbReference type="ARBA" id="ARBA00022692"/>
    </source>
</evidence>
<dbReference type="NCBIfam" id="NF033480">
    <property type="entry name" value="bifunc_MprF"/>
    <property type="match status" value="1"/>
</dbReference>
<keyword evidence="7 14" id="KW-0812">Transmembrane</keyword>
<evidence type="ECO:0000256" key="1">
    <source>
        <dbReference type="ARBA" id="ARBA00004651"/>
    </source>
</evidence>
<feature type="transmembrane region" description="Helical" evidence="14">
    <location>
        <begin position="386"/>
        <end position="404"/>
    </location>
</feature>
<evidence type="ECO:0000259" key="15">
    <source>
        <dbReference type="Pfam" id="PF09924"/>
    </source>
</evidence>
<sequence length="863" mass="98269">MNKLISFFKKWQNVLKSILFLSISILVLLELVKMGKTISPEAVKSILSGLSPFQIVSLLVIGILSVSPMMLYDFILCKELKKKISLGKLIESSWTINSLNNLIGFAGLVDVGLRYSYFTEEDKGEETMQGISKVMPYFMSGLSLYSLLSFGLLFFVQKNAVLRPYSFVLLLASLILPVLLFLSTRKNWSYFGNLSKKKILALIATSLLDWGFVSCFFFYCGRTLGYSVSLANTLPLFFISICIGIVSMIPGSLGSFDLMMMSGLLHFSVNRNEAASWLLLFRIFYYIIPFAIGLLFFIKSMGGQINQKFYGLPKKLSSLLGQGISHFMATFFGFFLMATAILPDEIHSIPLIGQMDPIRGQLLWQFPSFLLGSLFFLLGRLLKRKAAFAKPFSLLLCLVTLFYINLGSPSLFSSLYLLLFLLILFFRRKELSRKAFFYPVEDRLKDFSYILGSIFITLFLLYLSSGNTGKDSLGFLIFHKGVLHKLHTFSKPHFFTVFLDYFLHLFAYFLIPALCYIAVGALARDKHFSFGEKFNQERFQNFLQSFPNTNLDASLAFLGDKLLYYYQENGVDKMVFQFALEDGKAVVMGEPIGEERYFPAAISSFTAEAEEKNLTPLFYEVGQDLTLLLHNHGYEFMKFGESAKVPLSDFDLVGKSGKKFRAAVNKIENKGYTFQVQYPPFSDAFLQDLEKISDAWLSGRQEKGFSLGFFDKGYLSLAPIACVLDSEGHVQAFSNFLVCNGEKEASIDLMRYNPGTESNGIMDYLFVEIFLYFKEKGVEYFDLGMAPLSNVGQEEHSFFQEKLAFLVYAFTNRFYSFSGLRKYKDKFSPLWEARYLSYPKDSSLLFDLLVIFKIDNRKVKTEN</sequence>
<gene>
    <name evidence="14" type="primary">mprF</name>
    <name evidence="16" type="ORF">HMPREF9624_00979</name>
</gene>
<protein>
    <recommendedName>
        <fullName evidence="4 14">Phosphatidylglycerol lysyltransferase</fullName>
        <ecNumber evidence="3 14">2.3.2.3</ecNumber>
    </recommendedName>
    <alternativeName>
        <fullName evidence="12 14">Lysylphosphatidylglycerol synthase</fullName>
    </alternativeName>
</protein>
<keyword evidence="10 14" id="KW-0472">Membrane</keyword>
<dbReference type="InterPro" id="IPR016181">
    <property type="entry name" value="Acyl_CoA_acyltransferase"/>
</dbReference>
<feature type="domain" description="Phosphatidylglycerol lysyltransferase C-terminal" evidence="15">
    <location>
        <begin position="543"/>
        <end position="837"/>
    </location>
</feature>
<feature type="transmembrane region" description="Helical" evidence="14">
    <location>
        <begin position="319"/>
        <end position="342"/>
    </location>
</feature>
<dbReference type="PATRIC" id="fig|796944.3.peg.1712"/>
<feature type="transmembrane region" description="Helical" evidence="14">
    <location>
        <begin position="167"/>
        <end position="184"/>
    </location>
</feature>
<feature type="transmembrane region" description="Helical" evidence="14">
    <location>
        <begin position="274"/>
        <end position="298"/>
    </location>
</feature>
<evidence type="ECO:0000256" key="6">
    <source>
        <dbReference type="ARBA" id="ARBA00022679"/>
    </source>
</evidence>
<feature type="transmembrane region" description="Helical" evidence="14">
    <location>
        <begin position="501"/>
        <end position="523"/>
    </location>
</feature>
<keyword evidence="8 14" id="KW-1133">Transmembrane helix</keyword>
<dbReference type="Pfam" id="PF03706">
    <property type="entry name" value="LPG_synthase_TM"/>
    <property type="match status" value="1"/>
</dbReference>
<dbReference type="EMBL" id="AFZD01000017">
    <property type="protein sequence ID" value="EHL11646.1"/>
    <property type="molecule type" value="Genomic_DNA"/>
</dbReference>
<keyword evidence="5" id="KW-1003">Cell membrane</keyword>
<evidence type="ECO:0000256" key="11">
    <source>
        <dbReference type="ARBA" id="ARBA00023251"/>
    </source>
</evidence>
<dbReference type="RefSeq" id="WP_009536798.1">
    <property type="nucleotide sequence ID" value="NZ_JH414504.1"/>
</dbReference>
<dbReference type="Proteomes" id="UP000003527">
    <property type="component" value="Unassembled WGS sequence"/>
</dbReference>
<evidence type="ECO:0000256" key="14">
    <source>
        <dbReference type="RuleBase" id="RU363042"/>
    </source>
</evidence>
<dbReference type="InterPro" id="IPR024320">
    <property type="entry name" value="LPG_synthase_C"/>
</dbReference>
<dbReference type="SUPFAM" id="SSF55729">
    <property type="entry name" value="Acyl-CoA N-acyltransferases (Nat)"/>
    <property type="match status" value="1"/>
</dbReference>
<feature type="transmembrane region" description="Helical" evidence="14">
    <location>
        <begin position="362"/>
        <end position="379"/>
    </location>
</feature>
<evidence type="ECO:0000256" key="2">
    <source>
        <dbReference type="ARBA" id="ARBA00008627"/>
    </source>
</evidence>
<accession>G9WVP5</accession>
<feature type="transmembrane region" description="Helical" evidence="14">
    <location>
        <begin position="58"/>
        <end position="77"/>
    </location>
</feature>
<feature type="transmembrane region" description="Helical" evidence="14">
    <location>
        <begin position="233"/>
        <end position="254"/>
    </location>
</feature>
<dbReference type="Pfam" id="PF09924">
    <property type="entry name" value="LPG_synthase_C"/>
    <property type="match status" value="1"/>
</dbReference>
<feature type="transmembrane region" description="Helical" evidence="14">
    <location>
        <begin position="410"/>
        <end position="426"/>
    </location>
</feature>
<feature type="transmembrane region" description="Helical" evidence="14">
    <location>
        <begin position="199"/>
        <end position="221"/>
    </location>
</feature>
<feature type="transmembrane region" description="Helical" evidence="14">
    <location>
        <begin position="98"/>
        <end position="117"/>
    </location>
</feature>
<dbReference type="GO" id="GO:0055091">
    <property type="term" value="P:phospholipid homeostasis"/>
    <property type="evidence" value="ECO:0007669"/>
    <property type="project" value="TreeGrafter"/>
</dbReference>
<evidence type="ECO:0000256" key="12">
    <source>
        <dbReference type="ARBA" id="ARBA00031899"/>
    </source>
</evidence>
<dbReference type="InterPro" id="IPR051211">
    <property type="entry name" value="PG_lysyltransferase"/>
</dbReference>
<name>G9WVP5_9FIRM</name>
<feature type="transmembrane region" description="Helical" evidence="14">
    <location>
        <begin position="447"/>
        <end position="465"/>
    </location>
</feature>
<comment type="caution">
    <text evidence="16">The sequence shown here is derived from an EMBL/GenBank/DDBJ whole genome shotgun (WGS) entry which is preliminary data.</text>
</comment>
<evidence type="ECO:0000256" key="13">
    <source>
        <dbReference type="ARBA" id="ARBA00047540"/>
    </source>
</evidence>
<evidence type="ECO:0000256" key="8">
    <source>
        <dbReference type="ARBA" id="ARBA00022989"/>
    </source>
</evidence>
<dbReference type="HOGENOM" id="CLU_008255_7_1_9"/>
<dbReference type="EC" id="2.3.2.3" evidence="3 14"/>
<proteinExistence type="inferred from homology"/>
<keyword evidence="6 14" id="KW-0808">Transferase</keyword>
<evidence type="ECO:0000256" key="5">
    <source>
        <dbReference type="ARBA" id="ARBA00022475"/>
    </source>
</evidence>
<organism evidence="16 17">
    <name type="scientific">Oribacterium asaccharolyticum ACB7</name>
    <dbReference type="NCBI Taxonomy" id="796944"/>
    <lineage>
        <taxon>Bacteria</taxon>
        <taxon>Bacillati</taxon>
        <taxon>Bacillota</taxon>
        <taxon>Clostridia</taxon>
        <taxon>Lachnospirales</taxon>
        <taxon>Lachnospiraceae</taxon>
        <taxon>Oribacterium</taxon>
    </lineage>
</organism>
<evidence type="ECO:0000313" key="16">
    <source>
        <dbReference type="EMBL" id="EHL11646.1"/>
    </source>
</evidence>
<dbReference type="GO" id="GO:0005886">
    <property type="term" value="C:plasma membrane"/>
    <property type="evidence" value="ECO:0007669"/>
    <property type="project" value="UniProtKB-SubCell"/>
</dbReference>
<feature type="transmembrane region" description="Helical" evidence="14">
    <location>
        <begin position="137"/>
        <end position="155"/>
    </location>
</feature>
<dbReference type="InterPro" id="IPR022791">
    <property type="entry name" value="L-PG_synthase/AglD"/>
</dbReference>
<dbReference type="GO" id="GO:0050071">
    <property type="term" value="F:phosphatidylglycerol lysyltransferase activity"/>
    <property type="evidence" value="ECO:0007669"/>
    <property type="project" value="UniProtKB-EC"/>
</dbReference>
<evidence type="ECO:0000256" key="4">
    <source>
        <dbReference type="ARBA" id="ARBA00021546"/>
    </source>
</evidence>
<evidence type="ECO:0000256" key="10">
    <source>
        <dbReference type="ARBA" id="ARBA00023136"/>
    </source>
</evidence>
<dbReference type="GO" id="GO:0006629">
    <property type="term" value="P:lipid metabolic process"/>
    <property type="evidence" value="ECO:0007669"/>
    <property type="project" value="UniProtKB-KW"/>
</dbReference>
<dbReference type="GO" id="GO:0046677">
    <property type="term" value="P:response to antibiotic"/>
    <property type="evidence" value="ECO:0007669"/>
    <property type="project" value="UniProtKB-KW"/>
</dbReference>
<keyword evidence="11 14" id="KW-0046">Antibiotic resistance</keyword>
<dbReference type="PANTHER" id="PTHR34697:SF2">
    <property type="entry name" value="PHOSPHATIDYLGLYCEROL LYSYLTRANSFERASE"/>
    <property type="match status" value="1"/>
</dbReference>
<evidence type="ECO:0000256" key="3">
    <source>
        <dbReference type="ARBA" id="ARBA00012014"/>
    </source>
</evidence>
<dbReference type="PANTHER" id="PTHR34697">
    <property type="entry name" value="PHOSPHATIDYLGLYCEROL LYSYLTRANSFERASE"/>
    <property type="match status" value="1"/>
</dbReference>
<comment type="similarity">
    <text evidence="2 14">Belongs to the LPG synthase family.</text>
</comment>
<evidence type="ECO:0000256" key="9">
    <source>
        <dbReference type="ARBA" id="ARBA00023098"/>
    </source>
</evidence>
<dbReference type="AlphaFoldDB" id="G9WVP5"/>
<keyword evidence="9 14" id="KW-0443">Lipid metabolism</keyword>